<reference evidence="1" key="1">
    <citation type="journal article" date="2015" name="Nature">
        <title>Complex archaea that bridge the gap between prokaryotes and eukaryotes.</title>
        <authorList>
            <person name="Spang A."/>
            <person name="Saw J.H."/>
            <person name="Jorgensen S.L."/>
            <person name="Zaremba-Niedzwiedzka K."/>
            <person name="Martijn J."/>
            <person name="Lind A.E."/>
            <person name="van Eijk R."/>
            <person name="Schleper C."/>
            <person name="Guy L."/>
            <person name="Ettema T.J."/>
        </authorList>
    </citation>
    <scope>NUCLEOTIDE SEQUENCE</scope>
</reference>
<protein>
    <submittedName>
        <fullName evidence="1">Uncharacterized protein</fullName>
    </submittedName>
</protein>
<gene>
    <name evidence="1" type="ORF">LCGC14_1983980</name>
</gene>
<proteinExistence type="predicted"/>
<dbReference type="EMBL" id="LAZR01022256">
    <property type="protein sequence ID" value="KKL82517.1"/>
    <property type="molecule type" value="Genomic_DNA"/>
</dbReference>
<sequence length="69" mass="7823">MRSPIVLERDHRGAYTVLSCPRGAFAVGAEFKAQAFWTTLRFGYWPNGMMVENAGREFMVVGRGLKKQK</sequence>
<accession>A0A0F9I557</accession>
<name>A0A0F9I557_9ZZZZ</name>
<dbReference type="AlphaFoldDB" id="A0A0F9I557"/>
<comment type="caution">
    <text evidence="1">The sequence shown here is derived from an EMBL/GenBank/DDBJ whole genome shotgun (WGS) entry which is preliminary data.</text>
</comment>
<organism evidence="1">
    <name type="scientific">marine sediment metagenome</name>
    <dbReference type="NCBI Taxonomy" id="412755"/>
    <lineage>
        <taxon>unclassified sequences</taxon>
        <taxon>metagenomes</taxon>
        <taxon>ecological metagenomes</taxon>
    </lineage>
</organism>
<evidence type="ECO:0000313" key="1">
    <source>
        <dbReference type="EMBL" id="KKL82517.1"/>
    </source>
</evidence>